<gene>
    <name evidence="3" type="ORF">OLMES_1940</name>
</gene>
<evidence type="ECO:0000256" key="2">
    <source>
        <dbReference type="ARBA" id="ARBA00022679"/>
    </source>
</evidence>
<reference evidence="3 4" key="1">
    <citation type="submission" date="2017-05" db="EMBL/GenBank/DDBJ databases">
        <title>Genomic insights into alkan degradation activity of Oleiphilus messinensis.</title>
        <authorList>
            <person name="Kozyavkin S.A."/>
            <person name="Slesarev A.I."/>
            <person name="Golyshin P.N."/>
            <person name="Korzhenkov A."/>
            <person name="Golyshina O.N."/>
            <person name="Toshchakov S.V."/>
        </authorList>
    </citation>
    <scope>NUCLEOTIDE SEQUENCE [LARGE SCALE GENOMIC DNA]</scope>
    <source>
        <strain evidence="3 4">ME102</strain>
    </source>
</reference>
<evidence type="ECO:0000256" key="1">
    <source>
        <dbReference type="ARBA" id="ARBA00022603"/>
    </source>
</evidence>
<name>A0A1Y0I9A6_9GAMM</name>
<proteinExistence type="predicted"/>
<keyword evidence="2" id="KW-0808">Transferase</keyword>
<dbReference type="PANTHER" id="PTHR40048:SF1">
    <property type="entry name" value="RHAMNOSYL O-METHYLTRANSFERASE"/>
    <property type="match status" value="1"/>
</dbReference>
<dbReference type="Gene3D" id="3.40.50.150">
    <property type="entry name" value="Vaccinia Virus protein VP39"/>
    <property type="match status" value="1"/>
</dbReference>
<dbReference type="GO" id="GO:0071770">
    <property type="term" value="P:DIM/DIP cell wall layer assembly"/>
    <property type="evidence" value="ECO:0007669"/>
    <property type="project" value="TreeGrafter"/>
</dbReference>
<dbReference type="SUPFAM" id="SSF53335">
    <property type="entry name" value="S-adenosyl-L-methionine-dependent methyltransferases"/>
    <property type="match status" value="1"/>
</dbReference>
<dbReference type="OrthoDB" id="189417at2"/>
<dbReference type="GO" id="GO:0008610">
    <property type="term" value="P:lipid biosynthetic process"/>
    <property type="evidence" value="ECO:0007669"/>
    <property type="project" value="InterPro"/>
</dbReference>
<dbReference type="InterPro" id="IPR007072">
    <property type="entry name" value="RNMT_CmcI"/>
</dbReference>
<keyword evidence="4" id="KW-1185">Reference proteome</keyword>
<evidence type="ECO:0000313" key="3">
    <source>
        <dbReference type="EMBL" id="ARU56014.1"/>
    </source>
</evidence>
<dbReference type="Pfam" id="PF04989">
    <property type="entry name" value="RMNT_CmcI"/>
    <property type="match status" value="1"/>
</dbReference>
<dbReference type="GO" id="GO:0005886">
    <property type="term" value="C:plasma membrane"/>
    <property type="evidence" value="ECO:0007669"/>
    <property type="project" value="TreeGrafter"/>
</dbReference>
<dbReference type="PANTHER" id="PTHR40048">
    <property type="entry name" value="RHAMNOSYL O-METHYLTRANSFERASE"/>
    <property type="match status" value="1"/>
</dbReference>
<accession>A0A1Y0I9A6</accession>
<dbReference type="GO" id="GO:0032259">
    <property type="term" value="P:methylation"/>
    <property type="evidence" value="ECO:0007669"/>
    <property type="project" value="UniProtKB-KW"/>
</dbReference>
<dbReference type="Proteomes" id="UP000196027">
    <property type="component" value="Chromosome"/>
</dbReference>
<evidence type="ECO:0000313" key="4">
    <source>
        <dbReference type="Proteomes" id="UP000196027"/>
    </source>
</evidence>
<dbReference type="InterPro" id="IPR029063">
    <property type="entry name" value="SAM-dependent_MTases_sf"/>
</dbReference>
<dbReference type="GO" id="GO:0008168">
    <property type="term" value="F:methyltransferase activity"/>
    <property type="evidence" value="ECO:0007669"/>
    <property type="project" value="UniProtKB-KW"/>
</dbReference>
<dbReference type="KEGG" id="ome:OLMES_1940"/>
<keyword evidence="1" id="KW-0489">Methyltransferase</keyword>
<organism evidence="3 4">
    <name type="scientific">Oleiphilus messinensis</name>
    <dbReference type="NCBI Taxonomy" id="141451"/>
    <lineage>
        <taxon>Bacteria</taxon>
        <taxon>Pseudomonadati</taxon>
        <taxon>Pseudomonadota</taxon>
        <taxon>Gammaproteobacteria</taxon>
        <taxon>Oceanospirillales</taxon>
        <taxon>Oleiphilaceae</taxon>
        <taxon>Oleiphilus</taxon>
    </lineage>
</organism>
<dbReference type="EMBL" id="CP021425">
    <property type="protein sequence ID" value="ARU56014.1"/>
    <property type="molecule type" value="Genomic_DNA"/>
</dbReference>
<protein>
    <submittedName>
        <fullName evidence="3">Cephalosporin hydroxylase</fullName>
    </submittedName>
</protein>
<dbReference type="AlphaFoldDB" id="A0A1Y0I9A6"/>
<sequence length="280" mass="32131">MVEIFLVSDVKPLIQFRQECKANIEKMGQDEELRQRSLDWNIRTAQYKYTYNFNVLGRPIIQFPQDIVQLQEVVWSVKPDLIIETGIAHGGSLILSAAMLSMLDYCEAVEQGCVLDPNESNRRVLGIDIEIRPHNLKAIEEHPLHHKIDMLQGSSIDTDIINRVHEYASKYERVLVILDSNHTHEHVLEELRAYAPLTTKGSYCIVFDTVVEDLPDSLFPDRPWGQGNNPKTAVMQYLDELNEKDIHSKGGIPLKFEIDKTVEQKLLITVAPDGYLRRIE</sequence>